<dbReference type="EMBL" id="MCFH01000055">
    <property type="protein sequence ID" value="ORX43110.1"/>
    <property type="molecule type" value="Genomic_DNA"/>
</dbReference>
<accession>A0A1Y1UXY9</accession>
<dbReference type="Pfam" id="PF14958">
    <property type="entry name" value="PAAT-like"/>
    <property type="match status" value="1"/>
</dbReference>
<dbReference type="InterPro" id="IPR028043">
    <property type="entry name" value="PAAT-like"/>
</dbReference>
<protein>
    <submittedName>
        <fullName evidence="1">Uncharacterized protein</fullName>
    </submittedName>
</protein>
<name>A0A1Y1UXY9_9FUNG</name>
<dbReference type="OrthoDB" id="10430958at2759"/>
<sequence length="194" mass="22613">MNNIIQNIYTNYLKFPNNKIILNIPRDKQKPVIEVKKNTFFIPKHLYIQSNIKNIELFENDEYIKTIKGDKIDVNSLCYYTHYHEFCNNKKRNSIKVKFISPTNSESISIYNFNLSYDNTIKEVPENDSSIDFNNVREMLSGIQISDDAKNMLNNIESSSKMFNSLFGNINPNEMNSTSFFSPNSIIPISNIKK</sequence>
<dbReference type="Proteomes" id="UP000193719">
    <property type="component" value="Unassembled WGS sequence"/>
</dbReference>
<keyword evidence="2" id="KW-1185">Reference proteome</keyword>
<organism evidence="1 2">
    <name type="scientific">Piromyces finnis</name>
    <dbReference type="NCBI Taxonomy" id="1754191"/>
    <lineage>
        <taxon>Eukaryota</taxon>
        <taxon>Fungi</taxon>
        <taxon>Fungi incertae sedis</taxon>
        <taxon>Chytridiomycota</taxon>
        <taxon>Chytridiomycota incertae sedis</taxon>
        <taxon>Neocallimastigomycetes</taxon>
        <taxon>Neocallimastigales</taxon>
        <taxon>Neocallimastigaceae</taxon>
        <taxon>Piromyces</taxon>
    </lineage>
</organism>
<proteinExistence type="predicted"/>
<evidence type="ECO:0000313" key="2">
    <source>
        <dbReference type="Proteomes" id="UP000193719"/>
    </source>
</evidence>
<gene>
    <name evidence="1" type="ORF">BCR36DRAFT_406856</name>
</gene>
<evidence type="ECO:0000313" key="1">
    <source>
        <dbReference type="EMBL" id="ORX43110.1"/>
    </source>
</evidence>
<reference evidence="1 2" key="1">
    <citation type="submission" date="2016-08" db="EMBL/GenBank/DDBJ databases">
        <title>Genomes of anaerobic fungi encode conserved fungal cellulosomes for biomass hydrolysis.</title>
        <authorList>
            <consortium name="DOE Joint Genome Institute"/>
            <person name="Haitjema C.H."/>
            <person name="Gilmore S.P."/>
            <person name="Henske J.K."/>
            <person name="Solomon K.V."/>
            <person name="De Groot R."/>
            <person name="Kuo A."/>
            <person name="Mondo S.J."/>
            <person name="Salamov A.A."/>
            <person name="Labutti K."/>
            <person name="Zhao Z."/>
            <person name="Chiniquy J."/>
            <person name="Barry K."/>
            <person name="Brewer H.M."/>
            <person name="Purvine S.O."/>
            <person name="Wright A.T."/>
            <person name="Boxma B."/>
            <person name="Van Alen T."/>
            <person name="Hackstein J.H."/>
            <person name="Baker S.E."/>
            <person name="Grigoriev I.V."/>
            <person name="O'Malley M.A."/>
        </authorList>
    </citation>
    <scope>NUCLEOTIDE SEQUENCE [LARGE SCALE GENOMIC DNA]</scope>
    <source>
        <strain evidence="2">finn</strain>
    </source>
</reference>
<dbReference type="AlphaFoldDB" id="A0A1Y1UXY9"/>
<reference evidence="1 2" key="2">
    <citation type="submission" date="2016-08" db="EMBL/GenBank/DDBJ databases">
        <title>Pervasive Adenine N6-methylation of Active Genes in Fungi.</title>
        <authorList>
            <consortium name="DOE Joint Genome Institute"/>
            <person name="Mondo S.J."/>
            <person name="Dannebaum R.O."/>
            <person name="Kuo R.C."/>
            <person name="Labutti K."/>
            <person name="Haridas S."/>
            <person name="Kuo A."/>
            <person name="Salamov A."/>
            <person name="Ahrendt S.R."/>
            <person name="Lipzen A."/>
            <person name="Sullivan W."/>
            <person name="Andreopoulos W.B."/>
            <person name="Clum A."/>
            <person name="Lindquist E."/>
            <person name="Daum C."/>
            <person name="Ramamoorthy G.K."/>
            <person name="Gryganskyi A."/>
            <person name="Culley D."/>
            <person name="Magnuson J.K."/>
            <person name="James T.Y."/>
            <person name="O'Malley M.A."/>
            <person name="Stajich J.E."/>
            <person name="Spatafora J.W."/>
            <person name="Visel A."/>
            <person name="Grigoriev I.V."/>
        </authorList>
    </citation>
    <scope>NUCLEOTIDE SEQUENCE [LARGE SCALE GENOMIC DNA]</scope>
    <source>
        <strain evidence="2">finn</strain>
    </source>
</reference>
<comment type="caution">
    <text evidence="1">The sequence shown here is derived from an EMBL/GenBank/DDBJ whole genome shotgun (WGS) entry which is preliminary data.</text>
</comment>